<dbReference type="AlphaFoldDB" id="A0A2T1KBM9"/>
<comment type="caution">
    <text evidence="2">The sequence shown here is derived from an EMBL/GenBank/DDBJ whole genome shotgun (WGS) entry which is preliminary data.</text>
</comment>
<dbReference type="EMBL" id="PXNN01000016">
    <property type="protein sequence ID" value="PSF07527.1"/>
    <property type="molecule type" value="Genomic_DNA"/>
</dbReference>
<dbReference type="Pfam" id="PF13503">
    <property type="entry name" value="DUF4123"/>
    <property type="match status" value="1"/>
</dbReference>
<protein>
    <recommendedName>
        <fullName evidence="1">DUF4123 domain-containing protein</fullName>
    </recommendedName>
</protein>
<evidence type="ECO:0000313" key="3">
    <source>
        <dbReference type="Proteomes" id="UP000238385"/>
    </source>
</evidence>
<proteinExistence type="predicted"/>
<gene>
    <name evidence="2" type="ORF">C7H08_13875</name>
</gene>
<organism evidence="2 3">
    <name type="scientific">Marinobacter halophilus</name>
    <dbReference type="NCBI Taxonomy" id="1323740"/>
    <lineage>
        <taxon>Bacteria</taxon>
        <taxon>Pseudomonadati</taxon>
        <taxon>Pseudomonadota</taxon>
        <taxon>Gammaproteobacteria</taxon>
        <taxon>Pseudomonadales</taxon>
        <taxon>Marinobacteraceae</taxon>
        <taxon>Marinobacter</taxon>
    </lineage>
</organism>
<sequence>MMVNVRFTIMAEQAVTGIIQELPSRIPFVILDLAFHPSVLEWIYEEIEARYPGSWRPLLLGTDYQERWQVGPALVDLRYVPGARDDLISKYKETLPGIFLTHPAESLDEVAAWLQQFLLISRGTQQSLLRFYDPRVFGSFLSVLDPQQYGHFIPPGVTWYWQSGVEWYRASSGSEVDGQERPNAFTWHFRDSQINEFTAERRRAFVDALTDNYGKFTPSERPQKYVDDVVTLAEALGMDSKADIEKVLRLLIQKKSQPADPFYSSLVERADLTAYQQLEAIEDGKS</sequence>
<keyword evidence="3" id="KW-1185">Reference proteome</keyword>
<evidence type="ECO:0000259" key="1">
    <source>
        <dbReference type="Pfam" id="PF13503"/>
    </source>
</evidence>
<evidence type="ECO:0000313" key="2">
    <source>
        <dbReference type="EMBL" id="PSF07527.1"/>
    </source>
</evidence>
<dbReference type="Proteomes" id="UP000238385">
    <property type="component" value="Unassembled WGS sequence"/>
</dbReference>
<feature type="domain" description="DUF4123" evidence="1">
    <location>
        <begin position="28"/>
        <end position="149"/>
    </location>
</feature>
<reference evidence="2 3" key="1">
    <citation type="submission" date="2018-03" db="EMBL/GenBank/DDBJ databases">
        <title>Marinobacter brunus sp. nov., a marine bacterium of Gamma-proteobacteria isolated from the surface seawater of the South China Sea.</title>
        <authorList>
            <person name="Cheng H."/>
            <person name="Wu Y.-H."/>
            <person name="Xamxidin M."/>
            <person name="Xu X.-W."/>
        </authorList>
    </citation>
    <scope>NUCLEOTIDE SEQUENCE [LARGE SCALE GENOMIC DNA]</scope>
    <source>
        <strain evidence="2 3">JCM 30472</strain>
    </source>
</reference>
<name>A0A2T1KBM9_9GAMM</name>
<accession>A0A2T1KBM9</accession>
<dbReference type="InterPro" id="IPR025391">
    <property type="entry name" value="DUF4123"/>
</dbReference>